<keyword evidence="2 5" id="KW-0812">Transmembrane</keyword>
<dbReference type="Pfam" id="PF01027">
    <property type="entry name" value="Bax1-I"/>
    <property type="match status" value="1"/>
</dbReference>
<gene>
    <name evidence="6" type="ORF">BpHYR1_006267</name>
</gene>
<dbReference type="PANTHER" id="PTHR23291">
    <property type="entry name" value="BAX INHIBITOR-RELATED"/>
    <property type="match status" value="1"/>
</dbReference>
<evidence type="ECO:0000256" key="3">
    <source>
        <dbReference type="ARBA" id="ARBA00022989"/>
    </source>
</evidence>
<evidence type="ECO:0000256" key="4">
    <source>
        <dbReference type="ARBA" id="ARBA00023136"/>
    </source>
</evidence>
<dbReference type="GO" id="GO:2001234">
    <property type="term" value="P:negative regulation of apoptotic signaling pathway"/>
    <property type="evidence" value="ECO:0007669"/>
    <property type="project" value="TreeGrafter"/>
</dbReference>
<sequence>MKNKAYIAAENEIIEPASQKAPFTLSAPVKMTPRNINDAEKGIEANSSSQSNGQWGDFSSLNDKVLRIKFIRKVYLILTTQLIFTFGVVSIFVLVEPVKKFAQSETGLYLYIASYVLFVTCLVVSMCNCGLRKVPFNYILLGSITLTMTYMMSMISAYHDTEIVFIAIGITLFLTLSITLFSMQTKYDFTQNCWFFLVAMSYTVLGFGIACIIYRSYIMQAVYGGLGALLMSVFLAFDTQSLIGNKRFKFNPEDYFDAALQLYLDICYIFLYILQMLGKAK</sequence>
<comment type="similarity">
    <text evidence="5">Belongs to the BI1 family.</text>
</comment>
<feature type="transmembrane region" description="Helical" evidence="5">
    <location>
        <begin position="138"/>
        <end position="157"/>
    </location>
</feature>
<feature type="transmembrane region" description="Helical" evidence="5">
    <location>
        <begin position="193"/>
        <end position="215"/>
    </location>
</feature>
<feature type="transmembrane region" description="Helical" evidence="5">
    <location>
        <begin position="107"/>
        <end position="131"/>
    </location>
</feature>
<protein>
    <submittedName>
        <fullName evidence="6">Lifeguard 1-like</fullName>
    </submittedName>
</protein>
<name>A0A3M7RC60_BRAPC</name>
<evidence type="ECO:0000256" key="1">
    <source>
        <dbReference type="ARBA" id="ARBA00004141"/>
    </source>
</evidence>
<dbReference type="CDD" id="cd10428">
    <property type="entry name" value="LFG_like"/>
    <property type="match status" value="1"/>
</dbReference>
<feature type="transmembrane region" description="Helical" evidence="5">
    <location>
        <begin position="163"/>
        <end position="181"/>
    </location>
</feature>
<dbReference type="Proteomes" id="UP000276133">
    <property type="component" value="Unassembled WGS sequence"/>
</dbReference>
<organism evidence="6 7">
    <name type="scientific">Brachionus plicatilis</name>
    <name type="common">Marine rotifer</name>
    <name type="synonym">Brachionus muelleri</name>
    <dbReference type="NCBI Taxonomy" id="10195"/>
    <lineage>
        <taxon>Eukaryota</taxon>
        <taxon>Metazoa</taxon>
        <taxon>Spiralia</taxon>
        <taxon>Gnathifera</taxon>
        <taxon>Rotifera</taxon>
        <taxon>Eurotatoria</taxon>
        <taxon>Monogononta</taxon>
        <taxon>Pseudotrocha</taxon>
        <taxon>Ploima</taxon>
        <taxon>Brachionidae</taxon>
        <taxon>Brachionus</taxon>
    </lineage>
</organism>
<evidence type="ECO:0000313" key="6">
    <source>
        <dbReference type="EMBL" id="RNA20858.1"/>
    </source>
</evidence>
<dbReference type="EMBL" id="REGN01003769">
    <property type="protein sequence ID" value="RNA20858.1"/>
    <property type="molecule type" value="Genomic_DNA"/>
</dbReference>
<proteinExistence type="inferred from homology"/>
<dbReference type="GO" id="GO:0005783">
    <property type="term" value="C:endoplasmic reticulum"/>
    <property type="evidence" value="ECO:0007669"/>
    <property type="project" value="TreeGrafter"/>
</dbReference>
<evidence type="ECO:0000256" key="5">
    <source>
        <dbReference type="RuleBase" id="RU004379"/>
    </source>
</evidence>
<comment type="caution">
    <text evidence="6">The sequence shown here is derived from an EMBL/GenBank/DDBJ whole genome shotgun (WGS) entry which is preliminary data.</text>
</comment>
<keyword evidence="4 5" id="KW-0472">Membrane</keyword>
<evidence type="ECO:0000256" key="2">
    <source>
        <dbReference type="ARBA" id="ARBA00022692"/>
    </source>
</evidence>
<dbReference type="InterPro" id="IPR006214">
    <property type="entry name" value="Bax_inhibitor_1-related"/>
</dbReference>
<comment type="subcellular location">
    <subcellularLocation>
        <location evidence="1">Membrane</location>
        <topology evidence="1">Multi-pass membrane protein</topology>
    </subcellularLocation>
</comment>
<dbReference type="OrthoDB" id="7933078at2759"/>
<feature type="transmembrane region" description="Helical" evidence="5">
    <location>
        <begin position="74"/>
        <end position="95"/>
    </location>
</feature>
<accession>A0A3M7RC60</accession>
<reference evidence="6 7" key="1">
    <citation type="journal article" date="2018" name="Sci. Rep.">
        <title>Genomic signatures of local adaptation to the degree of environmental predictability in rotifers.</title>
        <authorList>
            <person name="Franch-Gras L."/>
            <person name="Hahn C."/>
            <person name="Garcia-Roger E.M."/>
            <person name="Carmona M.J."/>
            <person name="Serra M."/>
            <person name="Gomez A."/>
        </authorList>
    </citation>
    <scope>NUCLEOTIDE SEQUENCE [LARGE SCALE GENOMIC DNA]</scope>
    <source>
        <strain evidence="6">HYR1</strain>
    </source>
</reference>
<dbReference type="GO" id="GO:0016020">
    <property type="term" value="C:membrane"/>
    <property type="evidence" value="ECO:0007669"/>
    <property type="project" value="UniProtKB-SubCell"/>
</dbReference>
<keyword evidence="3 5" id="KW-1133">Transmembrane helix</keyword>
<dbReference type="PANTHER" id="PTHR23291:SF127">
    <property type="entry name" value="PROTEIN LIFEGUARD 1-LIKE"/>
    <property type="match status" value="1"/>
</dbReference>
<dbReference type="GO" id="GO:0005794">
    <property type="term" value="C:Golgi apparatus"/>
    <property type="evidence" value="ECO:0007669"/>
    <property type="project" value="TreeGrafter"/>
</dbReference>
<dbReference type="AlphaFoldDB" id="A0A3M7RC60"/>
<keyword evidence="7" id="KW-1185">Reference proteome</keyword>
<feature type="transmembrane region" description="Helical" evidence="5">
    <location>
        <begin position="255"/>
        <end position="274"/>
    </location>
</feature>
<feature type="transmembrane region" description="Helical" evidence="5">
    <location>
        <begin position="221"/>
        <end position="243"/>
    </location>
</feature>
<evidence type="ECO:0000313" key="7">
    <source>
        <dbReference type="Proteomes" id="UP000276133"/>
    </source>
</evidence>